<evidence type="ECO:0000313" key="4">
    <source>
        <dbReference type="EMBL" id="CAE7513410.1"/>
    </source>
</evidence>
<dbReference type="InterPro" id="IPR016187">
    <property type="entry name" value="CTDL_fold"/>
</dbReference>
<sequence length="838" mass="94331">MSQLFFFKRQWHKLQEQAAALSHLARQAVKIDKYTPEACIIIGNYYSLKGEHEKAVIYFRRALALNRHFTPAWILMGHEFMEMKNTAAAIDAYRTAVTINRRDYRAWYGLGQTYELLSLHFYALFYYRQAMSLRPDDARMWCAMAQCYDHMDRKVEALKCYEKAHRCGDMERMALPRLARLHRDHGDHRQAAAYYGQMLEQSGHSRIVSSASGVRPDPSGLESIASVRRPLAGALQGGLASESVEALRFLMNFFAEEGRLAEAEACATQLLDTTGSEKDEAKALLRNLICTYRPDAEVVQLGRDGESVALQQATRLASANVEADEDGWTNDIRDFQKACIDMSDAVGGNKWPEIRCMTARLLLCRRNLAMLRCIWLGALCVRGLLVHAEETCAQNQNDQDEATEAATLADGTQDCGCSSLSRGASTKGERSEPVRFDGLSDSAKRHNEDMVSIPAGRFHMGERKDRVHFPQDGEGPVRPVQMSGFWMDRFEVSNEKWQDFARETGYLTDAERLGDSFVAETYLSEAVNKTIHKKVDAVPWWLPVPNASWHKPEGIDSSLSGVGSRYGDRWNHPVVHISWNDAEAYCRWRNASLPTEAQWEYAARGGLEGKLYPWGDTTFGNETEGMPRRHRMNIWQGTFPKENTAKDGYPKTAPVDAYGPQNDWGLYNMVGNVWEWTGDWYSPVHFLTDKNKDTGLVDPRGPEIEELDEIVEMGYLKKDSSGQYEKIKKGGSFMCHKSYCYSATAIESVPAATLQPMVPPITPAAWSALCQRAATNEDMTNGLKATVLDYAMSGFKKAKEALNGIMGKINVRAEGPAPFVLIDDAYEDRASAYLQKKK</sequence>
<dbReference type="SUPFAM" id="SSF56436">
    <property type="entry name" value="C-type lectin-like"/>
    <property type="match status" value="1"/>
</dbReference>
<evidence type="ECO:0000313" key="5">
    <source>
        <dbReference type="Proteomes" id="UP000601435"/>
    </source>
</evidence>
<proteinExistence type="predicted"/>
<dbReference type="InterPro" id="IPR042095">
    <property type="entry name" value="SUMF_sf"/>
</dbReference>
<dbReference type="InterPro" id="IPR011990">
    <property type="entry name" value="TPR-like_helical_dom_sf"/>
</dbReference>
<dbReference type="InterPro" id="IPR019734">
    <property type="entry name" value="TPR_rpt"/>
</dbReference>
<feature type="repeat" description="TPR" evidence="1">
    <location>
        <begin position="36"/>
        <end position="69"/>
    </location>
</feature>
<comment type="caution">
    <text evidence="4">The sequence shown here is derived from an EMBL/GenBank/DDBJ whole genome shotgun (WGS) entry which is preliminary data.</text>
</comment>
<feature type="non-terminal residue" evidence="4">
    <location>
        <position position="1"/>
    </location>
</feature>
<dbReference type="Proteomes" id="UP000601435">
    <property type="component" value="Unassembled WGS sequence"/>
</dbReference>
<protein>
    <submittedName>
        <fullName evidence="4">Sumf1 protein</fullName>
    </submittedName>
</protein>
<dbReference type="InterPro" id="IPR051043">
    <property type="entry name" value="Sulfatase_Mod_Factor_Kinase"/>
</dbReference>
<dbReference type="EMBL" id="CAJNJA010023591">
    <property type="protein sequence ID" value="CAE7513410.1"/>
    <property type="molecule type" value="Genomic_DNA"/>
</dbReference>
<reference evidence="4" key="1">
    <citation type="submission" date="2021-02" db="EMBL/GenBank/DDBJ databases">
        <authorList>
            <person name="Dougan E. K."/>
            <person name="Rhodes N."/>
            <person name="Thang M."/>
            <person name="Chan C."/>
        </authorList>
    </citation>
    <scope>NUCLEOTIDE SEQUENCE</scope>
</reference>
<accession>A0A812TA45</accession>
<feature type="domain" description="Sulfatase-modifying factor enzyme-like" evidence="3">
    <location>
        <begin position="447"/>
        <end position="743"/>
    </location>
</feature>
<keyword evidence="5" id="KW-1185">Reference proteome</keyword>
<evidence type="ECO:0000259" key="3">
    <source>
        <dbReference type="Pfam" id="PF03781"/>
    </source>
</evidence>
<name>A0A812TA45_9DINO</name>
<dbReference type="Gene3D" id="3.90.1580.10">
    <property type="entry name" value="paralog of FGE (formylglycine-generating enzyme)"/>
    <property type="match status" value="1"/>
</dbReference>
<dbReference type="AlphaFoldDB" id="A0A812TA45"/>
<dbReference type="GO" id="GO:0005783">
    <property type="term" value="C:endoplasmic reticulum"/>
    <property type="evidence" value="ECO:0007669"/>
    <property type="project" value="TreeGrafter"/>
</dbReference>
<dbReference type="SMART" id="SM00028">
    <property type="entry name" value="TPR"/>
    <property type="match status" value="5"/>
</dbReference>
<evidence type="ECO:0000256" key="2">
    <source>
        <dbReference type="SAM" id="MobiDB-lite"/>
    </source>
</evidence>
<dbReference type="PANTHER" id="PTHR23150">
    <property type="entry name" value="SULFATASE MODIFYING FACTOR 1, 2"/>
    <property type="match status" value="1"/>
</dbReference>
<dbReference type="OrthoDB" id="659at2759"/>
<dbReference type="Pfam" id="PF13181">
    <property type="entry name" value="TPR_8"/>
    <property type="match status" value="3"/>
</dbReference>
<feature type="repeat" description="TPR" evidence="1">
    <location>
        <begin position="70"/>
        <end position="103"/>
    </location>
</feature>
<evidence type="ECO:0000256" key="1">
    <source>
        <dbReference type="PROSITE-ProRule" id="PRU00339"/>
    </source>
</evidence>
<organism evidence="4 5">
    <name type="scientific">Symbiodinium necroappetens</name>
    <dbReference type="NCBI Taxonomy" id="1628268"/>
    <lineage>
        <taxon>Eukaryota</taxon>
        <taxon>Sar</taxon>
        <taxon>Alveolata</taxon>
        <taxon>Dinophyceae</taxon>
        <taxon>Suessiales</taxon>
        <taxon>Symbiodiniaceae</taxon>
        <taxon>Symbiodinium</taxon>
    </lineage>
</organism>
<feature type="region of interest" description="Disordered" evidence="2">
    <location>
        <begin position="420"/>
        <end position="441"/>
    </location>
</feature>
<dbReference type="Gene3D" id="1.25.40.10">
    <property type="entry name" value="Tetratricopeptide repeat domain"/>
    <property type="match status" value="1"/>
</dbReference>
<dbReference type="PANTHER" id="PTHR23150:SF19">
    <property type="entry name" value="FORMYLGLYCINE-GENERATING ENZYME"/>
    <property type="match status" value="1"/>
</dbReference>
<feature type="repeat" description="TPR" evidence="1">
    <location>
        <begin position="104"/>
        <end position="137"/>
    </location>
</feature>
<dbReference type="GO" id="GO:0120147">
    <property type="term" value="F:formylglycine-generating oxidase activity"/>
    <property type="evidence" value="ECO:0007669"/>
    <property type="project" value="TreeGrafter"/>
</dbReference>
<dbReference type="PROSITE" id="PS50005">
    <property type="entry name" value="TPR"/>
    <property type="match status" value="3"/>
</dbReference>
<gene>
    <name evidence="4" type="primary">Sumf1</name>
    <name evidence="4" type="ORF">SNEC2469_LOCUS14668</name>
</gene>
<dbReference type="InterPro" id="IPR005532">
    <property type="entry name" value="SUMF_dom"/>
</dbReference>
<dbReference type="SUPFAM" id="SSF48452">
    <property type="entry name" value="TPR-like"/>
    <property type="match status" value="1"/>
</dbReference>
<dbReference type="Pfam" id="PF03781">
    <property type="entry name" value="FGE-sulfatase"/>
    <property type="match status" value="1"/>
</dbReference>
<keyword evidence="1" id="KW-0802">TPR repeat</keyword>